<feature type="compositionally biased region" description="Basic residues" evidence="1">
    <location>
        <begin position="298"/>
        <end position="307"/>
    </location>
</feature>
<feature type="compositionally biased region" description="Polar residues" evidence="1">
    <location>
        <begin position="993"/>
        <end position="1020"/>
    </location>
</feature>
<dbReference type="RefSeq" id="XP_012939292.1">
    <property type="nucleotide sequence ID" value="XM_013083838.2"/>
</dbReference>
<feature type="compositionally biased region" description="Basic and acidic residues" evidence="1">
    <location>
        <begin position="821"/>
        <end position="843"/>
    </location>
</feature>
<dbReference type="Proteomes" id="UP000694888">
    <property type="component" value="Unplaced"/>
</dbReference>
<feature type="compositionally biased region" description="Pro residues" evidence="1">
    <location>
        <begin position="599"/>
        <end position="625"/>
    </location>
</feature>
<feature type="compositionally biased region" description="Basic and acidic residues" evidence="1">
    <location>
        <begin position="946"/>
        <end position="960"/>
    </location>
</feature>
<name>A0ABM1A251_APLCA</name>
<feature type="compositionally biased region" description="Low complexity" evidence="1">
    <location>
        <begin position="717"/>
        <end position="732"/>
    </location>
</feature>
<feature type="compositionally biased region" description="Polar residues" evidence="1">
    <location>
        <begin position="10"/>
        <end position="19"/>
    </location>
</feature>
<feature type="compositionally biased region" description="Polar residues" evidence="1">
    <location>
        <begin position="462"/>
        <end position="473"/>
    </location>
</feature>
<feature type="region of interest" description="Disordered" evidence="1">
    <location>
        <begin position="814"/>
        <end position="878"/>
    </location>
</feature>
<feature type="compositionally biased region" description="Pro residues" evidence="1">
    <location>
        <begin position="976"/>
        <end position="985"/>
    </location>
</feature>
<feature type="compositionally biased region" description="Basic and acidic residues" evidence="1">
    <location>
        <begin position="418"/>
        <end position="434"/>
    </location>
</feature>
<feature type="compositionally biased region" description="Polar residues" evidence="1">
    <location>
        <begin position="633"/>
        <end position="657"/>
    </location>
</feature>
<evidence type="ECO:0000313" key="2">
    <source>
        <dbReference type="Proteomes" id="UP000694888"/>
    </source>
</evidence>
<evidence type="ECO:0000313" key="3">
    <source>
        <dbReference type="RefSeq" id="XP_012939292.1"/>
    </source>
</evidence>
<feature type="region of interest" description="Disordered" evidence="1">
    <location>
        <begin position="298"/>
        <end position="392"/>
    </location>
</feature>
<sequence length="1412" mass="153408">MAHTLRRLASSRSFPSSYPRTKLSVTREEDEEDESREREENEEEEKMEEEEEEEVDEGKEENGNESCRNENETGGLRDEKMSTLQNCDVTSHKWTQGSDGEGEGSPNQRTDSDPNDPYCANIPIPTTTTTTTCGSTAVDNQIACRSNPVSAHNTHEMYTNPIPELSDPVSNFLQRSTSDVNANIREPIASNVQEPRTSPNFNESSTFNFHDQAQASNFHELGTSNFREPMTSNFHEPETSYVHDEPMTSDFHEQVTSNLHDEAATSNFGEPAETTTVTAPKPPPPHNVQPLLSTVLRKQHQQGRRRSSAFDKTDSLGFQVDGQSSPPGRGSLEIGEGEEKEEGRDTCDGGGGDGENRFFWADGSGDDDKAKCDAGVISSVPRNDGGGQVENTREVKSVDMVPDTEVRFDGNYSFRFPDTSRDVPDLQRGSEERSWFPSPRIGKNSTANSHEDDDVFAAAPRPSTSDDITTSLVNARGIDTTIADDDKSKTARIQSPDHDSNNKGRDSYDISTTHNNNDDMSTSGNGENPGGGGGQFVFQKPFPVPETPAPKTTTTTAATTTTTGTTSVSETSADASSRESEEVVMRQSQRELAEIAALPPSPLPPPPPAVIDDTPPPLPSRPPPLASRRTIEEQQTLPSGVGSGATQSEVSSRSSLADISHGSFDDGSVVGSNDSDFVSAEVIMQIRNLHTQKMNREMNIASASRGEVLGGPFTENSSTPGPSGAASGASSTLTHSPQSRTKPKLKPKPERLKKSPTNGSSGSLDKLSDSNLSFTSSLSQSPDADFQLTMANMVSESDDILENVYSCLPSNVPLVSEASDTDERLEQEEKAKEQEEKAKESRSKPIPRPRRALSNRIKDESHPVESSQGAEGGQRESLDVATIAMDEDFDLEVFTGCISNTESEESMQNEYSVLGEVRNMLKKPCTSVKEIPFEVTPKSTGAKVSESYKEGQTRSSKDENENFYGLMCEASLPPTTQAPPVPPLPQRHDSLPRNFSAQRSKLSPTPSDVGLKSSTLPSDISGSVVVSSRTSSSPSSSSSSSSIRVESSQAPADHNSHSDEAPPLPLPRRKVPATTTNNTTVSRNSLPPHALSSSISLDIPPMPPRYPSPKRSFTVEENRPPLPSRNSQSFVIKRPQLTVPAGVDGPEGAIYSTSKKASATDIADSTQDPSVSKGHATGNGASGLSRKMLLDRAHSMHTVVSLKQTQAEILQTEINLPSVCVNLTQKSGHGLALVEYGDAPCVVGWNQKDFPSLHGKLHIGDLLFSINKIKVNSTEMAYKLLKHVTDPKIEVVMRRMPFAKVFAIRRSAEGQSLGIKREGGTGEIIYVDPNGLAANHGLPSYANSSLKEGRCNWFLTEINNRPLSLFFKENEIDHRLSAVGREISIVVQPSDFIHEIRKKFKKMKNYKSYITQ</sequence>
<feature type="region of interest" description="Disordered" evidence="1">
    <location>
        <begin position="412"/>
        <end position="671"/>
    </location>
</feature>
<feature type="compositionally biased region" description="Basic and acidic residues" evidence="1">
    <location>
        <begin position="67"/>
        <end position="81"/>
    </location>
</feature>
<feature type="compositionally biased region" description="Polar residues" evidence="1">
    <location>
        <begin position="1151"/>
        <end position="1170"/>
    </location>
</feature>
<dbReference type="GeneID" id="101851503"/>
<organism evidence="2 3">
    <name type="scientific">Aplysia californica</name>
    <name type="common">California sea hare</name>
    <dbReference type="NCBI Taxonomy" id="6500"/>
    <lineage>
        <taxon>Eukaryota</taxon>
        <taxon>Metazoa</taxon>
        <taxon>Spiralia</taxon>
        <taxon>Lophotrochozoa</taxon>
        <taxon>Mollusca</taxon>
        <taxon>Gastropoda</taxon>
        <taxon>Heterobranchia</taxon>
        <taxon>Euthyneura</taxon>
        <taxon>Tectipleura</taxon>
        <taxon>Aplysiida</taxon>
        <taxon>Aplysioidea</taxon>
        <taxon>Aplysiidae</taxon>
        <taxon>Aplysia</taxon>
    </lineage>
</organism>
<feature type="region of interest" description="Disordered" evidence="1">
    <location>
        <begin position="1"/>
        <end position="118"/>
    </location>
</feature>
<feature type="compositionally biased region" description="Acidic residues" evidence="1">
    <location>
        <begin position="28"/>
        <end position="59"/>
    </location>
</feature>
<feature type="compositionally biased region" description="Polar residues" evidence="1">
    <location>
        <begin position="509"/>
        <end position="523"/>
    </location>
</feature>
<gene>
    <name evidence="3" type="primary">LOC101851503</name>
</gene>
<feature type="region of interest" description="Disordered" evidence="1">
    <location>
        <begin position="697"/>
        <end position="782"/>
    </location>
</feature>
<keyword evidence="2" id="KW-1185">Reference proteome</keyword>
<feature type="compositionally biased region" description="Basic and acidic residues" evidence="1">
    <location>
        <begin position="484"/>
        <end position="508"/>
    </location>
</feature>
<feature type="compositionally biased region" description="Polar residues" evidence="1">
    <location>
        <begin position="1081"/>
        <end position="1096"/>
    </location>
</feature>
<dbReference type="InterPro" id="IPR036034">
    <property type="entry name" value="PDZ_sf"/>
</dbReference>
<dbReference type="SUPFAM" id="SSF50156">
    <property type="entry name" value="PDZ domain-like"/>
    <property type="match status" value="1"/>
</dbReference>
<feature type="compositionally biased region" description="Low complexity" evidence="1">
    <location>
        <begin position="549"/>
        <end position="573"/>
    </location>
</feature>
<feature type="region of interest" description="Disordered" evidence="1">
    <location>
        <begin position="936"/>
        <end position="1183"/>
    </location>
</feature>
<feature type="compositionally biased region" description="Polar residues" evidence="1">
    <location>
        <begin position="82"/>
        <end position="98"/>
    </location>
</feature>
<protein>
    <submittedName>
        <fullName evidence="3">Mucin-17</fullName>
    </submittedName>
</protein>
<feature type="compositionally biased region" description="Low complexity" evidence="1">
    <location>
        <begin position="1021"/>
        <end position="1048"/>
    </location>
</feature>
<accession>A0ABM1A251</accession>
<evidence type="ECO:0000256" key="1">
    <source>
        <dbReference type="SAM" id="MobiDB-lite"/>
    </source>
</evidence>
<feature type="compositionally biased region" description="Basic and acidic residues" evidence="1">
    <location>
        <begin position="576"/>
        <end position="593"/>
    </location>
</feature>
<feature type="compositionally biased region" description="Low complexity" evidence="1">
    <location>
        <begin position="755"/>
        <end position="781"/>
    </location>
</feature>
<proteinExistence type="predicted"/>
<reference evidence="3" key="1">
    <citation type="submission" date="2025-08" db="UniProtKB">
        <authorList>
            <consortium name="RefSeq"/>
        </authorList>
    </citation>
    <scope>IDENTIFICATION</scope>
</reference>